<name>A0ACA9SJN3_9GLOM</name>
<proteinExistence type="predicted"/>
<comment type="caution">
    <text evidence="1">The sequence shown here is derived from an EMBL/GenBank/DDBJ whole genome shotgun (WGS) entry which is preliminary data.</text>
</comment>
<dbReference type="Proteomes" id="UP000789920">
    <property type="component" value="Unassembled WGS sequence"/>
</dbReference>
<reference evidence="1" key="1">
    <citation type="submission" date="2021-06" db="EMBL/GenBank/DDBJ databases">
        <authorList>
            <person name="Kallberg Y."/>
            <person name="Tangrot J."/>
            <person name="Rosling A."/>
        </authorList>
    </citation>
    <scope>NUCLEOTIDE SEQUENCE</scope>
    <source>
        <strain evidence="1">MA461A</strain>
    </source>
</reference>
<protein>
    <submittedName>
        <fullName evidence="1">19074_t:CDS:1</fullName>
    </submittedName>
</protein>
<evidence type="ECO:0000313" key="2">
    <source>
        <dbReference type="Proteomes" id="UP000789920"/>
    </source>
</evidence>
<feature type="non-terminal residue" evidence="1">
    <location>
        <position position="122"/>
    </location>
</feature>
<keyword evidence="2" id="KW-1185">Reference proteome</keyword>
<accession>A0ACA9SJN3</accession>
<sequence length="122" mass="14139">MESQNIITVESQEKWTEDELVEFERVGTRLLSEILRCHKNTARNLRIVYTGTSRTTTWRQKKKYINDKENTKGIKKLETFFQPSSLTTSQLICQESYTSESLSLCSSPIIIPDSSLWSTENL</sequence>
<organism evidence="1 2">
    <name type="scientific">Racocetra persica</name>
    <dbReference type="NCBI Taxonomy" id="160502"/>
    <lineage>
        <taxon>Eukaryota</taxon>
        <taxon>Fungi</taxon>
        <taxon>Fungi incertae sedis</taxon>
        <taxon>Mucoromycota</taxon>
        <taxon>Glomeromycotina</taxon>
        <taxon>Glomeromycetes</taxon>
        <taxon>Diversisporales</taxon>
        <taxon>Gigasporaceae</taxon>
        <taxon>Racocetra</taxon>
    </lineage>
</organism>
<gene>
    <name evidence="1" type="ORF">RPERSI_LOCUS32070</name>
</gene>
<dbReference type="EMBL" id="CAJVQC010132115">
    <property type="protein sequence ID" value="CAG8841887.1"/>
    <property type="molecule type" value="Genomic_DNA"/>
</dbReference>
<evidence type="ECO:0000313" key="1">
    <source>
        <dbReference type="EMBL" id="CAG8841887.1"/>
    </source>
</evidence>